<dbReference type="OrthoDB" id="3352408at2759"/>
<dbReference type="GO" id="GO:0016020">
    <property type="term" value="C:membrane"/>
    <property type="evidence" value="ECO:0007669"/>
    <property type="project" value="InterPro"/>
</dbReference>
<name>A0A2I0TTQ7_LIMLA</name>
<evidence type="ECO:0000256" key="5">
    <source>
        <dbReference type="ARBA" id="ARBA00022568"/>
    </source>
</evidence>
<keyword evidence="4" id="KW-0813">Transport</keyword>
<dbReference type="PRINTS" id="PR00119">
    <property type="entry name" value="CATATPASE"/>
</dbReference>
<dbReference type="Gene3D" id="1.20.1110.10">
    <property type="entry name" value="Calcium-transporting ATPase, transmembrane domain"/>
    <property type="match status" value="1"/>
</dbReference>
<dbReference type="GO" id="GO:0012505">
    <property type="term" value="C:endomembrane system"/>
    <property type="evidence" value="ECO:0007669"/>
    <property type="project" value="UniProtKB-SubCell"/>
</dbReference>
<feature type="transmembrane region" description="Helical" evidence="14">
    <location>
        <begin position="260"/>
        <end position="289"/>
    </location>
</feature>
<reference evidence="17" key="1">
    <citation type="submission" date="2017-11" db="EMBL/GenBank/DDBJ databases">
        <authorList>
            <person name="Lima N.C."/>
            <person name="Parody-Merino A.M."/>
            <person name="Battley P.F."/>
            <person name="Fidler A.E."/>
            <person name="Prosdocimi F."/>
        </authorList>
    </citation>
    <scope>NUCLEOTIDE SEQUENCE [LARGE SCALE GENOMIC DNA]</scope>
</reference>
<dbReference type="Pfam" id="PF00122">
    <property type="entry name" value="E1-E2_ATPase"/>
    <property type="match status" value="1"/>
</dbReference>
<dbReference type="GO" id="GO:0016887">
    <property type="term" value="F:ATP hydrolysis activity"/>
    <property type="evidence" value="ECO:0007669"/>
    <property type="project" value="InterPro"/>
</dbReference>
<keyword evidence="10" id="KW-1278">Translocase</keyword>
<evidence type="ECO:0000256" key="7">
    <source>
        <dbReference type="ARBA" id="ARBA00022741"/>
    </source>
</evidence>
<dbReference type="Proteomes" id="UP000233556">
    <property type="component" value="Unassembled WGS sequence"/>
</dbReference>
<evidence type="ECO:0000256" key="6">
    <source>
        <dbReference type="ARBA" id="ARBA00022692"/>
    </source>
</evidence>
<dbReference type="GO" id="GO:0005524">
    <property type="term" value="F:ATP binding"/>
    <property type="evidence" value="ECO:0007669"/>
    <property type="project" value="UniProtKB-KW"/>
</dbReference>
<dbReference type="Pfam" id="PF13246">
    <property type="entry name" value="Cation_ATPase"/>
    <property type="match status" value="1"/>
</dbReference>
<evidence type="ECO:0000256" key="9">
    <source>
        <dbReference type="ARBA" id="ARBA00022840"/>
    </source>
</evidence>
<evidence type="ECO:0000256" key="8">
    <source>
        <dbReference type="ARBA" id="ARBA00022837"/>
    </source>
</evidence>
<evidence type="ECO:0000256" key="4">
    <source>
        <dbReference type="ARBA" id="ARBA00022448"/>
    </source>
</evidence>
<dbReference type="EMBL" id="KZ507277">
    <property type="protein sequence ID" value="PKU37172.1"/>
    <property type="molecule type" value="Genomic_DNA"/>
</dbReference>
<evidence type="ECO:0000256" key="1">
    <source>
        <dbReference type="ARBA" id="ARBA00004127"/>
    </source>
</evidence>
<dbReference type="GO" id="GO:0005388">
    <property type="term" value="F:P-type calcium transporter activity"/>
    <property type="evidence" value="ECO:0007669"/>
    <property type="project" value="UniProtKB-EC"/>
</dbReference>
<keyword evidence="7" id="KW-0547">Nucleotide-binding</keyword>
<keyword evidence="12" id="KW-0406">Ion transport</keyword>
<keyword evidence="11 14" id="KW-1133">Transmembrane helix</keyword>
<sequence length="463" mass="50611">MPDSAEEVARLQKIPDGDNETMIPVLSSKKASELPVDEVASILQFKNPLIMLLLASAVISVLMHQFDDAVSITVAILIVVTVAFVQEYRSEKSLEELSKLVPPECHCVREGRVEHTLARDLVPGDTVCLSVGDRVPADLRLFEAVDLSIDESSLTGETAPCSKSTAPQPAATNGDLTSRSNIAFMGTLVRCGKAKGIVIGTGENSEFGEVFKMMQAEEAPKTPLQKSMDLLGKQLSLYSFGIIGVIMLVGWLQGKHILDMFTIGVSLAVAAIPEGLPIVVTVTLALGVMRMVKKRAIVKKLPIVETLDKTGTLTKNEMTVTHIFTSDGQHAEMGLDGLQEDYIRKAEYPFSSEQKWMAVKCVHRTQQDKPEVCFMKGAYEQVIRYCTSYNCKGQTLPLVQQQREQYQQEKTSMGSAGLRASRLGLYSKNSQAISGEEIDDLDIQQLSQITPKVVVAGESWTAV</sequence>
<dbReference type="InterPro" id="IPR023298">
    <property type="entry name" value="ATPase_P-typ_TM_dom_sf"/>
</dbReference>
<keyword evidence="5" id="KW-0109">Calcium transport</keyword>
<organism evidence="16 17">
    <name type="scientific">Limosa lapponica baueri</name>
    <dbReference type="NCBI Taxonomy" id="1758121"/>
    <lineage>
        <taxon>Eukaryota</taxon>
        <taxon>Metazoa</taxon>
        <taxon>Chordata</taxon>
        <taxon>Craniata</taxon>
        <taxon>Vertebrata</taxon>
        <taxon>Euteleostomi</taxon>
        <taxon>Archelosauria</taxon>
        <taxon>Archosauria</taxon>
        <taxon>Dinosauria</taxon>
        <taxon>Saurischia</taxon>
        <taxon>Theropoda</taxon>
        <taxon>Coelurosauria</taxon>
        <taxon>Aves</taxon>
        <taxon>Neognathae</taxon>
        <taxon>Neoaves</taxon>
        <taxon>Charadriiformes</taxon>
        <taxon>Scolopacidae</taxon>
        <taxon>Limosa</taxon>
    </lineage>
</organism>
<dbReference type="InterPro" id="IPR023299">
    <property type="entry name" value="ATPase_P-typ_cyto_dom_N"/>
</dbReference>
<dbReference type="SUPFAM" id="SSF81660">
    <property type="entry name" value="Metal cation-transporting ATPase, ATP-binding domain N"/>
    <property type="match status" value="1"/>
</dbReference>
<dbReference type="SUPFAM" id="SSF81665">
    <property type="entry name" value="Calcium ATPase, transmembrane domain M"/>
    <property type="match status" value="1"/>
</dbReference>
<dbReference type="InterPro" id="IPR059000">
    <property type="entry name" value="ATPase_P-type_domA"/>
</dbReference>
<feature type="transmembrane region" description="Helical" evidence="14">
    <location>
        <begin position="235"/>
        <end position="254"/>
    </location>
</feature>
<dbReference type="InterPro" id="IPR001757">
    <property type="entry name" value="P_typ_ATPase"/>
</dbReference>
<accession>A0A2I0TTQ7</accession>
<dbReference type="EC" id="7.2.2.10" evidence="3"/>
<keyword evidence="13 14" id="KW-0472">Membrane</keyword>
<reference evidence="17" key="2">
    <citation type="submission" date="2017-12" db="EMBL/GenBank/DDBJ databases">
        <title>Genome sequence of the Bar-tailed Godwit (Limosa lapponica baueri).</title>
        <authorList>
            <person name="Lima N.C.B."/>
            <person name="Parody-Merino A.M."/>
            <person name="Battley P.F."/>
            <person name="Fidler A.E."/>
            <person name="Prosdocimi F."/>
        </authorList>
    </citation>
    <scope>NUCLEOTIDE SEQUENCE [LARGE SCALE GENOMIC DNA]</scope>
</reference>
<evidence type="ECO:0000256" key="3">
    <source>
        <dbReference type="ARBA" id="ARBA00012790"/>
    </source>
</evidence>
<dbReference type="PANTHER" id="PTHR42861">
    <property type="entry name" value="CALCIUM-TRANSPORTING ATPASE"/>
    <property type="match status" value="1"/>
</dbReference>
<keyword evidence="6 14" id="KW-0812">Transmembrane</keyword>
<evidence type="ECO:0000256" key="14">
    <source>
        <dbReference type="SAM" id="Phobius"/>
    </source>
</evidence>
<evidence type="ECO:0000256" key="10">
    <source>
        <dbReference type="ARBA" id="ARBA00022967"/>
    </source>
</evidence>
<dbReference type="AlphaFoldDB" id="A0A2I0TTQ7"/>
<evidence type="ECO:0000256" key="2">
    <source>
        <dbReference type="ARBA" id="ARBA00005675"/>
    </source>
</evidence>
<proteinExistence type="inferred from homology"/>
<protein>
    <recommendedName>
        <fullName evidence="3">P-type Ca(2+) transporter</fullName>
        <ecNumber evidence="3">7.2.2.10</ecNumber>
    </recommendedName>
</protein>
<dbReference type="NCBIfam" id="TIGR01494">
    <property type="entry name" value="ATPase_P-type"/>
    <property type="match status" value="2"/>
</dbReference>
<dbReference type="Gene3D" id="2.70.150.10">
    <property type="entry name" value="Calcium-transporting ATPase, cytoplasmic transduction domain A"/>
    <property type="match status" value="1"/>
</dbReference>
<gene>
    <name evidence="16" type="ORF">llap_12525</name>
</gene>
<evidence type="ECO:0000259" key="15">
    <source>
        <dbReference type="Pfam" id="PF00122"/>
    </source>
</evidence>
<evidence type="ECO:0000313" key="16">
    <source>
        <dbReference type="EMBL" id="PKU37172.1"/>
    </source>
</evidence>
<evidence type="ECO:0000313" key="17">
    <source>
        <dbReference type="Proteomes" id="UP000233556"/>
    </source>
</evidence>
<dbReference type="PROSITE" id="PS00154">
    <property type="entry name" value="ATPASE_E1_E2"/>
    <property type="match status" value="1"/>
</dbReference>
<dbReference type="FunFam" id="2.70.150.10:FF:000008">
    <property type="entry name" value="Calcium-transporting ATPase"/>
    <property type="match status" value="1"/>
</dbReference>
<evidence type="ECO:0000256" key="11">
    <source>
        <dbReference type="ARBA" id="ARBA00022989"/>
    </source>
</evidence>
<evidence type="ECO:0000256" key="13">
    <source>
        <dbReference type="ARBA" id="ARBA00023136"/>
    </source>
</evidence>
<evidence type="ECO:0000256" key="12">
    <source>
        <dbReference type="ARBA" id="ARBA00023065"/>
    </source>
</evidence>
<dbReference type="SUPFAM" id="SSF81653">
    <property type="entry name" value="Calcium ATPase, transduction domain A"/>
    <property type="match status" value="1"/>
</dbReference>
<dbReference type="Gene3D" id="3.40.1110.10">
    <property type="entry name" value="Calcium-transporting ATPase, cytoplasmic domain N"/>
    <property type="match status" value="1"/>
</dbReference>
<dbReference type="FunFam" id="1.20.1110.10:FF:000106">
    <property type="entry name" value="E1-E2 ATPase, putative"/>
    <property type="match status" value="1"/>
</dbReference>
<keyword evidence="17" id="KW-1185">Reference proteome</keyword>
<dbReference type="InterPro" id="IPR008250">
    <property type="entry name" value="ATPase_P-typ_transduc_dom_A_sf"/>
</dbReference>
<comment type="similarity">
    <text evidence="2">Belongs to the cation transport ATPase (P-type) (TC 3.A.3) family. Type IIA subfamily.</text>
</comment>
<comment type="subcellular location">
    <subcellularLocation>
        <location evidence="1">Endomembrane system</location>
        <topology evidence="1">Multi-pass membrane protein</topology>
    </subcellularLocation>
</comment>
<keyword evidence="9" id="KW-0067">ATP-binding</keyword>
<dbReference type="InterPro" id="IPR018303">
    <property type="entry name" value="ATPase_P-typ_P_site"/>
</dbReference>
<keyword evidence="8" id="KW-0106">Calcium</keyword>
<feature type="domain" description="P-type ATPase A" evidence="15">
    <location>
        <begin position="100"/>
        <end position="215"/>
    </location>
</feature>